<organism evidence="3 4">
    <name type="scientific">Glycine soja</name>
    <name type="common">Wild soybean</name>
    <dbReference type="NCBI Taxonomy" id="3848"/>
    <lineage>
        <taxon>Eukaryota</taxon>
        <taxon>Viridiplantae</taxon>
        <taxon>Streptophyta</taxon>
        <taxon>Embryophyta</taxon>
        <taxon>Tracheophyta</taxon>
        <taxon>Spermatophyta</taxon>
        <taxon>Magnoliopsida</taxon>
        <taxon>eudicotyledons</taxon>
        <taxon>Gunneridae</taxon>
        <taxon>Pentapetalae</taxon>
        <taxon>rosids</taxon>
        <taxon>fabids</taxon>
        <taxon>Fabales</taxon>
        <taxon>Fabaceae</taxon>
        <taxon>Papilionoideae</taxon>
        <taxon>50 kb inversion clade</taxon>
        <taxon>NPAAA clade</taxon>
        <taxon>indigoferoid/millettioid clade</taxon>
        <taxon>Phaseoleae</taxon>
        <taxon>Glycine</taxon>
        <taxon>Glycine subgen. Soja</taxon>
    </lineage>
</organism>
<dbReference type="FunFam" id="3.10.20.90:FF:000341">
    <property type="entry name" value="Ubiquitin-like superfamily protein"/>
    <property type="match status" value="1"/>
</dbReference>
<dbReference type="Proteomes" id="UP000289340">
    <property type="component" value="Chromosome 20"/>
</dbReference>
<comment type="caution">
    <text evidence="3">The sequence shown here is derived from an EMBL/GenBank/DDBJ whole genome shotgun (WGS) entry which is preliminary data.</text>
</comment>
<keyword evidence="4" id="KW-1185">Reference proteome</keyword>
<name>A0A445F4X4_GLYSO</name>
<dbReference type="GO" id="GO:0005829">
    <property type="term" value="C:cytosol"/>
    <property type="evidence" value="ECO:0007669"/>
    <property type="project" value="TreeGrafter"/>
</dbReference>
<dbReference type="InterPro" id="IPR029071">
    <property type="entry name" value="Ubiquitin-like_domsf"/>
</dbReference>
<dbReference type="Gramene" id="XM_028364642.1">
    <property type="protein sequence ID" value="XP_028220443.1"/>
    <property type="gene ID" value="LOC114402118"/>
</dbReference>
<protein>
    <recommendedName>
        <fullName evidence="2">Ubiquitin-like domain-containing protein</fullName>
    </recommendedName>
</protein>
<dbReference type="Gene3D" id="3.10.20.90">
    <property type="entry name" value="Phosphatidylinositol 3-kinase Catalytic Subunit, Chain A, domain 1"/>
    <property type="match status" value="1"/>
</dbReference>
<evidence type="ECO:0000259" key="2">
    <source>
        <dbReference type="PROSITE" id="PS50053"/>
    </source>
</evidence>
<dbReference type="PROSITE" id="PS50053">
    <property type="entry name" value="UBIQUITIN_2"/>
    <property type="match status" value="1"/>
</dbReference>
<dbReference type="GO" id="GO:0070628">
    <property type="term" value="F:proteasome binding"/>
    <property type="evidence" value="ECO:0007669"/>
    <property type="project" value="TreeGrafter"/>
</dbReference>
<feature type="domain" description="Ubiquitin-like" evidence="2">
    <location>
        <begin position="1"/>
        <end position="76"/>
    </location>
</feature>
<dbReference type="AlphaFoldDB" id="A0A445F4X4"/>
<dbReference type="GO" id="GO:0005654">
    <property type="term" value="C:nucleoplasm"/>
    <property type="evidence" value="ECO:0007669"/>
    <property type="project" value="TreeGrafter"/>
</dbReference>
<dbReference type="GO" id="GO:0043130">
    <property type="term" value="F:ubiquitin binding"/>
    <property type="evidence" value="ECO:0007669"/>
    <property type="project" value="TreeGrafter"/>
</dbReference>
<feature type="compositionally biased region" description="Pro residues" evidence="1">
    <location>
        <begin position="117"/>
        <end position="130"/>
    </location>
</feature>
<evidence type="ECO:0000313" key="3">
    <source>
        <dbReference type="EMBL" id="RZB43859.1"/>
    </source>
</evidence>
<dbReference type="PANTHER" id="PTHR10621:SF38">
    <property type="entry name" value="UBIQUITIN DOMAIN-CONTAINING PROTEIN 7SL RNA1-RELATED"/>
    <property type="match status" value="1"/>
</dbReference>
<proteinExistence type="predicted"/>
<dbReference type="Pfam" id="PF00240">
    <property type="entry name" value="ubiquitin"/>
    <property type="match status" value="1"/>
</dbReference>
<dbReference type="GO" id="GO:0031593">
    <property type="term" value="F:polyubiquitin modification-dependent protein binding"/>
    <property type="evidence" value="ECO:0007669"/>
    <property type="project" value="TreeGrafter"/>
</dbReference>
<reference evidence="3 4" key="1">
    <citation type="submission" date="2018-09" db="EMBL/GenBank/DDBJ databases">
        <title>A high-quality reference genome of wild soybean provides a powerful tool to mine soybean genomes.</title>
        <authorList>
            <person name="Xie M."/>
            <person name="Chung C.Y.L."/>
            <person name="Li M.-W."/>
            <person name="Wong F.-L."/>
            <person name="Chan T.-F."/>
            <person name="Lam H.-M."/>
        </authorList>
    </citation>
    <scope>NUCLEOTIDE SEQUENCE [LARGE SCALE GENOMIC DNA]</scope>
    <source>
        <strain evidence="4">cv. W05</strain>
        <tissue evidence="3">Hypocotyl of etiolated seedlings</tissue>
    </source>
</reference>
<evidence type="ECO:0000313" key="4">
    <source>
        <dbReference type="Proteomes" id="UP000289340"/>
    </source>
</evidence>
<gene>
    <name evidence="3" type="ORF">D0Y65_054079</name>
</gene>
<dbReference type="PANTHER" id="PTHR10621">
    <property type="entry name" value="UV EXCISION REPAIR PROTEIN RAD23"/>
    <property type="match status" value="1"/>
</dbReference>
<dbReference type="SMART" id="SM00213">
    <property type="entry name" value="UBQ"/>
    <property type="match status" value="1"/>
</dbReference>
<dbReference type="GO" id="GO:0043161">
    <property type="term" value="P:proteasome-mediated ubiquitin-dependent protein catabolic process"/>
    <property type="evidence" value="ECO:0007669"/>
    <property type="project" value="TreeGrafter"/>
</dbReference>
<dbReference type="EMBL" id="QZWG01000020">
    <property type="protein sequence ID" value="RZB43859.1"/>
    <property type="molecule type" value="Genomic_DNA"/>
</dbReference>
<dbReference type="CDD" id="cd17039">
    <property type="entry name" value="Ubl_ubiquitin_like"/>
    <property type="match status" value="1"/>
</dbReference>
<dbReference type="SUPFAM" id="SSF54236">
    <property type="entry name" value="Ubiquitin-like"/>
    <property type="match status" value="1"/>
</dbReference>
<dbReference type="InterPro" id="IPR000626">
    <property type="entry name" value="Ubiquitin-like_dom"/>
</dbReference>
<evidence type="ECO:0000256" key="1">
    <source>
        <dbReference type="SAM" id="MobiDB-lite"/>
    </source>
</evidence>
<accession>A0A445F4X4</accession>
<feature type="region of interest" description="Disordered" evidence="1">
    <location>
        <begin position="101"/>
        <end position="149"/>
    </location>
</feature>
<sequence length="149" mass="16873">MDLSLVMENDKTLCMEVGFFDSFQEIKEKIEKFTGIPTYRQTLLFNGQVLRNEAIIFNTDISEASRVHFLLDADFGNHHDEITDMHIPSGEELEELMRWNPDGSVTPMTVTENALPPRNPEFTPSPPPPLHETEITPGGSVSDERSPKE</sequence>